<dbReference type="Pfam" id="PF25967">
    <property type="entry name" value="RND-MFP_C"/>
    <property type="match status" value="1"/>
</dbReference>
<dbReference type="SUPFAM" id="SSF111369">
    <property type="entry name" value="HlyD-like secretion proteins"/>
    <property type="match status" value="1"/>
</dbReference>
<sequence>MTTPRFLLCIATLLAVGCATREGNDAQARKEKPPQKVTVFSAVEEKVVDNIELVGRTVADQSVQIQARVSGFLLKTHFEDGQLVNAGDLLFSIEPDEYQAIYNQSIAQVNVWESKVGVTEKTFARSQKLVETDAISQEEFEQNQAAVAEARASLAAAQADAARTKLDVDYTQITSPITGRVDRALLDVGNYVHGGLGGGTVLTEVVSDRPIKAVANVDENVRLRFMRRQREVAGDAFKEADKLEELKIQCDLQLQDEVGFPHAGILEYAEIQVNQQTGTSQIRGLFPNESGLLTAGMFVRLRVPVSGQYNAVLVPDTAIGTDQATKFVFVVNKENVVESRTVKLGDRKDRMRVVKSGIEANESVVVAGLQLIRPGVKVDPQPLKSE</sequence>
<dbReference type="NCBIfam" id="TIGR01730">
    <property type="entry name" value="RND_mfp"/>
    <property type="match status" value="1"/>
</dbReference>
<evidence type="ECO:0000313" key="7">
    <source>
        <dbReference type="EMBL" id="QDV22376.1"/>
    </source>
</evidence>
<evidence type="ECO:0000313" key="8">
    <source>
        <dbReference type="Proteomes" id="UP000318017"/>
    </source>
</evidence>
<dbReference type="Gene3D" id="2.40.420.20">
    <property type="match status" value="1"/>
</dbReference>
<dbReference type="PROSITE" id="PS51257">
    <property type="entry name" value="PROKAR_LIPOPROTEIN"/>
    <property type="match status" value="1"/>
</dbReference>
<dbReference type="Proteomes" id="UP000318017">
    <property type="component" value="Chromosome"/>
</dbReference>
<dbReference type="RefSeq" id="WP_145073853.1">
    <property type="nucleotide sequence ID" value="NZ_CP036298.1"/>
</dbReference>
<name>A0A518G1B7_9BACT</name>
<dbReference type="OrthoDB" id="9816569at2"/>
<protein>
    <submittedName>
        <fullName evidence="7">Multidrug efflux pump subunit AcrA</fullName>
    </submittedName>
</protein>
<accession>A0A518G1B7</accession>
<keyword evidence="8" id="KW-1185">Reference proteome</keyword>
<dbReference type="GO" id="GO:0046677">
    <property type="term" value="P:response to antibiotic"/>
    <property type="evidence" value="ECO:0007669"/>
    <property type="project" value="TreeGrafter"/>
</dbReference>
<dbReference type="Gene3D" id="2.40.50.100">
    <property type="match status" value="1"/>
</dbReference>
<evidence type="ECO:0000256" key="1">
    <source>
        <dbReference type="ARBA" id="ARBA00004196"/>
    </source>
</evidence>
<dbReference type="Gene3D" id="2.40.30.170">
    <property type="match status" value="1"/>
</dbReference>
<evidence type="ECO:0000259" key="3">
    <source>
        <dbReference type="Pfam" id="PF25876"/>
    </source>
</evidence>
<dbReference type="Gene3D" id="1.10.287.470">
    <property type="entry name" value="Helix hairpin bin"/>
    <property type="match status" value="1"/>
</dbReference>
<evidence type="ECO:0000256" key="2">
    <source>
        <dbReference type="ARBA" id="ARBA00009477"/>
    </source>
</evidence>
<dbReference type="Pfam" id="PF25876">
    <property type="entry name" value="HH_MFP_RND"/>
    <property type="match status" value="1"/>
</dbReference>
<dbReference type="KEGG" id="ahel:Q31a_06600"/>
<comment type="similarity">
    <text evidence="2">Belongs to the membrane fusion protein (MFP) (TC 8.A.1) family.</text>
</comment>
<dbReference type="PANTHER" id="PTHR30158:SF10">
    <property type="entry name" value="CATION EFFLUX PUMP"/>
    <property type="match status" value="1"/>
</dbReference>
<dbReference type="GO" id="GO:0022857">
    <property type="term" value="F:transmembrane transporter activity"/>
    <property type="evidence" value="ECO:0007669"/>
    <property type="project" value="InterPro"/>
</dbReference>
<dbReference type="InterPro" id="IPR058624">
    <property type="entry name" value="MdtA-like_HH"/>
</dbReference>
<proteinExistence type="inferred from homology"/>
<evidence type="ECO:0000259" key="4">
    <source>
        <dbReference type="Pfam" id="PF25917"/>
    </source>
</evidence>
<evidence type="ECO:0000259" key="5">
    <source>
        <dbReference type="Pfam" id="PF25944"/>
    </source>
</evidence>
<dbReference type="InterPro" id="IPR006143">
    <property type="entry name" value="RND_pump_MFP"/>
</dbReference>
<dbReference type="AlphaFoldDB" id="A0A518G1B7"/>
<dbReference type="PANTHER" id="PTHR30158">
    <property type="entry name" value="ACRA/E-RELATED COMPONENT OF DRUG EFFLUX TRANSPORTER"/>
    <property type="match status" value="1"/>
</dbReference>
<feature type="domain" description="Multidrug resistance protein MdtA-like C-terminal permuted SH3" evidence="6">
    <location>
        <begin position="310"/>
        <end position="370"/>
    </location>
</feature>
<dbReference type="EMBL" id="CP036298">
    <property type="protein sequence ID" value="QDV22376.1"/>
    <property type="molecule type" value="Genomic_DNA"/>
</dbReference>
<feature type="domain" description="Multidrug resistance protein MdtA-like alpha-helical hairpin" evidence="3">
    <location>
        <begin position="112"/>
        <end position="171"/>
    </location>
</feature>
<feature type="domain" description="Multidrug resistance protein MdtA-like beta-barrel" evidence="5">
    <location>
        <begin position="248"/>
        <end position="305"/>
    </location>
</feature>
<feature type="domain" description="Multidrug resistance protein MdtA-like barrel-sandwich hybrid" evidence="4">
    <location>
        <begin position="62"/>
        <end position="196"/>
    </location>
</feature>
<gene>
    <name evidence="7" type="primary">acrA</name>
    <name evidence="7" type="ORF">Q31a_06600</name>
</gene>
<comment type="subcellular location">
    <subcellularLocation>
        <location evidence="1">Cell envelope</location>
    </subcellularLocation>
</comment>
<dbReference type="Pfam" id="PF25917">
    <property type="entry name" value="BSH_RND"/>
    <property type="match status" value="1"/>
</dbReference>
<dbReference type="InterPro" id="IPR058626">
    <property type="entry name" value="MdtA-like_b-barrel"/>
</dbReference>
<dbReference type="FunFam" id="2.40.420.20:FF:000001">
    <property type="entry name" value="Efflux RND transporter periplasmic adaptor subunit"/>
    <property type="match status" value="1"/>
</dbReference>
<dbReference type="InterPro" id="IPR058627">
    <property type="entry name" value="MdtA-like_C"/>
</dbReference>
<organism evidence="7 8">
    <name type="scientific">Aureliella helgolandensis</name>
    <dbReference type="NCBI Taxonomy" id="2527968"/>
    <lineage>
        <taxon>Bacteria</taxon>
        <taxon>Pseudomonadati</taxon>
        <taxon>Planctomycetota</taxon>
        <taxon>Planctomycetia</taxon>
        <taxon>Pirellulales</taxon>
        <taxon>Pirellulaceae</taxon>
        <taxon>Aureliella</taxon>
    </lineage>
</organism>
<evidence type="ECO:0000259" key="6">
    <source>
        <dbReference type="Pfam" id="PF25967"/>
    </source>
</evidence>
<dbReference type="Pfam" id="PF25944">
    <property type="entry name" value="Beta-barrel_RND"/>
    <property type="match status" value="1"/>
</dbReference>
<dbReference type="GO" id="GO:0005886">
    <property type="term" value="C:plasma membrane"/>
    <property type="evidence" value="ECO:0007669"/>
    <property type="project" value="TreeGrafter"/>
</dbReference>
<reference evidence="7 8" key="1">
    <citation type="submission" date="2019-02" db="EMBL/GenBank/DDBJ databases">
        <title>Deep-cultivation of Planctomycetes and their phenomic and genomic characterization uncovers novel biology.</title>
        <authorList>
            <person name="Wiegand S."/>
            <person name="Jogler M."/>
            <person name="Boedeker C."/>
            <person name="Pinto D."/>
            <person name="Vollmers J."/>
            <person name="Rivas-Marin E."/>
            <person name="Kohn T."/>
            <person name="Peeters S.H."/>
            <person name="Heuer A."/>
            <person name="Rast P."/>
            <person name="Oberbeckmann S."/>
            <person name="Bunk B."/>
            <person name="Jeske O."/>
            <person name="Meyerdierks A."/>
            <person name="Storesund J.E."/>
            <person name="Kallscheuer N."/>
            <person name="Luecker S."/>
            <person name="Lage O.M."/>
            <person name="Pohl T."/>
            <person name="Merkel B.J."/>
            <person name="Hornburger P."/>
            <person name="Mueller R.-W."/>
            <person name="Bruemmer F."/>
            <person name="Labrenz M."/>
            <person name="Spormann A.M."/>
            <person name="Op den Camp H."/>
            <person name="Overmann J."/>
            <person name="Amann R."/>
            <person name="Jetten M.S.M."/>
            <person name="Mascher T."/>
            <person name="Medema M.H."/>
            <person name="Devos D.P."/>
            <person name="Kaster A.-K."/>
            <person name="Ovreas L."/>
            <person name="Rohde M."/>
            <person name="Galperin M.Y."/>
            <person name="Jogler C."/>
        </authorList>
    </citation>
    <scope>NUCLEOTIDE SEQUENCE [LARGE SCALE GENOMIC DNA]</scope>
    <source>
        <strain evidence="7 8">Q31a</strain>
    </source>
</reference>
<dbReference type="GO" id="GO:0030313">
    <property type="term" value="C:cell envelope"/>
    <property type="evidence" value="ECO:0007669"/>
    <property type="project" value="UniProtKB-SubCell"/>
</dbReference>
<dbReference type="InterPro" id="IPR058625">
    <property type="entry name" value="MdtA-like_BSH"/>
</dbReference>